<dbReference type="EMBL" id="NJBN01000001">
    <property type="protein sequence ID" value="TKJ42194.1"/>
    <property type="molecule type" value="Genomic_DNA"/>
</dbReference>
<organism evidence="1 2">
    <name type="scientific">candidate division LCP-89 bacterium B3_LCP</name>
    <dbReference type="NCBI Taxonomy" id="2012998"/>
    <lineage>
        <taxon>Bacteria</taxon>
        <taxon>Pseudomonadati</taxon>
        <taxon>Bacteria division LCP-89</taxon>
    </lineage>
</organism>
<gene>
    <name evidence="1" type="ORF">CEE37_00515</name>
</gene>
<proteinExistence type="predicted"/>
<evidence type="ECO:0000313" key="2">
    <source>
        <dbReference type="Proteomes" id="UP000319619"/>
    </source>
</evidence>
<accession>A0A532V4S8</accession>
<name>A0A532V4S8_UNCL8</name>
<dbReference type="AlphaFoldDB" id="A0A532V4S8"/>
<protein>
    <submittedName>
        <fullName evidence="1">Uncharacterized protein</fullName>
    </submittedName>
</protein>
<sequence>MLTSEPIQLLLKNRIPFHESNLDGIATLMKRNEVDLNRLRKLGFRISRTIGDQLVVCYKGGRFGLVV</sequence>
<comment type="caution">
    <text evidence="1">The sequence shown here is derived from an EMBL/GenBank/DDBJ whole genome shotgun (WGS) entry which is preliminary data.</text>
</comment>
<dbReference type="Proteomes" id="UP000319619">
    <property type="component" value="Unassembled WGS sequence"/>
</dbReference>
<evidence type="ECO:0000313" key="1">
    <source>
        <dbReference type="EMBL" id="TKJ42194.1"/>
    </source>
</evidence>
<reference evidence="1 2" key="1">
    <citation type="submission" date="2017-06" db="EMBL/GenBank/DDBJ databases">
        <title>Novel microbial phyla capable of carbon fixation and sulfur reduction in deep-sea sediments.</title>
        <authorList>
            <person name="Huang J."/>
            <person name="Baker B."/>
            <person name="Wang Y."/>
        </authorList>
    </citation>
    <scope>NUCLEOTIDE SEQUENCE [LARGE SCALE GENOMIC DNA]</scope>
    <source>
        <strain evidence="1">B3_LCP</strain>
    </source>
</reference>